<sequence>MSQTIDLTTVSPIHSLSYQTKALVSDSVTRYSPLDQTK</sequence>
<dbReference type="Proteomes" id="UP000032746">
    <property type="component" value="Chromosome"/>
</dbReference>
<proteinExistence type="predicted"/>
<dbReference type="EMBL" id="CP008706">
    <property type="protein sequence ID" value="AKA30640.1"/>
    <property type="molecule type" value="Genomic_DNA"/>
</dbReference>
<evidence type="ECO:0000313" key="2">
    <source>
        <dbReference type="Proteomes" id="UP000032746"/>
    </source>
</evidence>
<dbReference type="AlphaFoldDB" id="A0A0D5YEF2"/>
<dbReference type="PATRIC" id="fig|470.1345.peg.848"/>
<name>A0A0D5YEF2_ACIBA</name>
<gene>
    <name evidence="1" type="ORF">ABUW_0880</name>
</gene>
<reference evidence="1 2" key="1">
    <citation type="journal article" date="2015" name="J. Bacteriol.">
        <title>Resources for Genetic and Genomic Analysis of Emerging Pathogen Acinetobacter baumannii.</title>
        <authorList>
            <person name="Gallagher L.A."/>
            <person name="Ramage E."/>
            <person name="Weiss E.J."/>
            <person name="Radey M."/>
            <person name="Hayden H.S."/>
            <person name="Held K.G."/>
            <person name="Huse H.K."/>
            <person name="Zurawski D.V."/>
            <person name="Brittnacher M.J."/>
            <person name="Manoil C."/>
        </authorList>
    </citation>
    <scope>NUCLEOTIDE SEQUENCE [LARGE SCALE GENOMIC DNA]</scope>
    <source>
        <strain evidence="1 2">AB5075-UW</strain>
    </source>
</reference>
<organism evidence="1 2">
    <name type="scientific">Acinetobacter baumannii</name>
    <dbReference type="NCBI Taxonomy" id="470"/>
    <lineage>
        <taxon>Bacteria</taxon>
        <taxon>Pseudomonadati</taxon>
        <taxon>Pseudomonadota</taxon>
        <taxon>Gammaproteobacteria</taxon>
        <taxon>Moraxellales</taxon>
        <taxon>Moraxellaceae</taxon>
        <taxon>Acinetobacter</taxon>
        <taxon>Acinetobacter calcoaceticus/baumannii complex</taxon>
    </lineage>
</organism>
<reference evidence="2" key="2">
    <citation type="submission" date="2015-03" db="EMBL/GenBank/DDBJ databases">
        <authorList>
            <person name="Gallagher L.A."/>
            <person name="Hayden H.S."/>
            <person name="Weiss E.J."/>
            <person name="Hager K.R."/>
            <person name="Ramage E."/>
            <person name="Radey M.R."/>
            <person name="Bydalek R."/>
            <person name="Manoil C."/>
            <person name="Miller S.I."/>
            <person name="Brittnacher M.J."/>
        </authorList>
    </citation>
    <scope>NUCLEOTIDE SEQUENCE [LARGE SCALE GENOMIC DNA]</scope>
    <source>
        <strain evidence="2">AB5075-UW</strain>
    </source>
</reference>
<protein>
    <submittedName>
        <fullName evidence="1">Uncharacterized protein</fullName>
    </submittedName>
</protein>
<accession>A0A0D5YEF2</accession>
<evidence type="ECO:0000313" key="1">
    <source>
        <dbReference type="EMBL" id="AKA30640.1"/>
    </source>
</evidence>